<dbReference type="NCBIfam" id="TIGR00621">
    <property type="entry name" value="ssb"/>
    <property type="match status" value="1"/>
</dbReference>
<keyword evidence="1 2" id="KW-0238">DNA-binding</keyword>
<evidence type="ECO:0000256" key="1">
    <source>
        <dbReference type="ARBA" id="ARBA00023125"/>
    </source>
</evidence>
<evidence type="ECO:0000313" key="6">
    <source>
        <dbReference type="Proteomes" id="UP000250796"/>
    </source>
</evidence>
<name>A0A7Z7LIB1_9BACT</name>
<evidence type="ECO:0000256" key="4">
    <source>
        <dbReference type="SAM" id="MobiDB-lite"/>
    </source>
</evidence>
<dbReference type="InterPro" id="IPR012340">
    <property type="entry name" value="NA-bd_OB-fold"/>
</dbReference>
<dbReference type="Proteomes" id="UP000250796">
    <property type="component" value="Chromosome MESINF"/>
</dbReference>
<comment type="subunit">
    <text evidence="2">Homotetramer.</text>
</comment>
<dbReference type="SUPFAM" id="SSF50249">
    <property type="entry name" value="Nucleic acid-binding proteins"/>
    <property type="match status" value="1"/>
</dbReference>
<dbReference type="PANTHER" id="PTHR10302:SF27">
    <property type="entry name" value="SINGLE-STRANDED DNA-BINDING PROTEIN"/>
    <property type="match status" value="1"/>
</dbReference>
<reference evidence="5 6" key="1">
    <citation type="submission" date="2017-01" db="EMBL/GenBank/DDBJ databases">
        <authorList>
            <person name="Erauso G."/>
        </authorList>
    </citation>
    <scope>NUCLEOTIDE SEQUENCE [LARGE SCALE GENOMIC DNA]</scope>
    <source>
        <strain evidence="5">MESINF1</strain>
    </source>
</reference>
<gene>
    <name evidence="5" type="primary">ssb</name>
    <name evidence="5" type="ORF">MESINF_2789</name>
</gene>
<dbReference type="CDD" id="cd04496">
    <property type="entry name" value="SSB_OBF"/>
    <property type="match status" value="1"/>
</dbReference>
<dbReference type="GO" id="GO:0009295">
    <property type="term" value="C:nucleoid"/>
    <property type="evidence" value="ECO:0007669"/>
    <property type="project" value="TreeGrafter"/>
</dbReference>
<dbReference type="HAMAP" id="MF_00984">
    <property type="entry name" value="SSB"/>
    <property type="match status" value="1"/>
</dbReference>
<dbReference type="PROSITE" id="PS50935">
    <property type="entry name" value="SSB"/>
    <property type="match status" value="1"/>
</dbReference>
<dbReference type="RefSeq" id="WP_169700637.1">
    <property type="nucleotide sequence ID" value="NZ_LS974202.1"/>
</dbReference>
<dbReference type="GO" id="GO:0003697">
    <property type="term" value="F:single-stranded DNA binding"/>
    <property type="evidence" value="ECO:0007669"/>
    <property type="project" value="UniProtKB-UniRule"/>
</dbReference>
<dbReference type="Gene3D" id="2.40.50.140">
    <property type="entry name" value="Nucleic acid-binding proteins"/>
    <property type="match status" value="1"/>
</dbReference>
<dbReference type="Pfam" id="PF00436">
    <property type="entry name" value="SSB"/>
    <property type="match status" value="1"/>
</dbReference>
<feature type="region of interest" description="Disordered" evidence="4">
    <location>
        <begin position="113"/>
        <end position="151"/>
    </location>
</feature>
<comment type="caution">
    <text evidence="2">Lacks conserved residue(s) required for the propagation of feature annotation.</text>
</comment>
<sequence>MSISYNHVVLIGRLTRDPEIKFAASGTQIATFSLAVDRNIPSSGNDNTDFIRIVAFGKTAEFIANYLTKGRLILVEGSLRINKWKTQEGESRSNAEVVASNVRFMETKAQAVSTGGFEKAPQEDSVVGSTGNDDITFFGSESEDTGDDIPF</sequence>
<evidence type="ECO:0000256" key="2">
    <source>
        <dbReference type="HAMAP-Rule" id="MF_00984"/>
    </source>
</evidence>
<feature type="compositionally biased region" description="Acidic residues" evidence="4">
    <location>
        <begin position="141"/>
        <end position="151"/>
    </location>
</feature>
<dbReference type="PANTHER" id="PTHR10302">
    <property type="entry name" value="SINGLE-STRANDED DNA-BINDING PROTEIN"/>
    <property type="match status" value="1"/>
</dbReference>
<dbReference type="InterPro" id="IPR000424">
    <property type="entry name" value="Primosome_PriB/ssb"/>
</dbReference>
<keyword evidence="6" id="KW-1185">Reference proteome</keyword>
<organism evidence="5 6">
    <name type="scientific">Mesotoga infera</name>
    <dbReference type="NCBI Taxonomy" id="1236046"/>
    <lineage>
        <taxon>Bacteria</taxon>
        <taxon>Thermotogati</taxon>
        <taxon>Thermotogota</taxon>
        <taxon>Thermotogae</taxon>
        <taxon>Kosmotogales</taxon>
        <taxon>Kosmotogaceae</taxon>
        <taxon>Mesotoga</taxon>
    </lineage>
</organism>
<dbReference type="KEGG" id="minf:MESINF_2789"/>
<accession>A0A7Z7LIB1</accession>
<dbReference type="GO" id="GO:0006260">
    <property type="term" value="P:DNA replication"/>
    <property type="evidence" value="ECO:0007669"/>
    <property type="project" value="InterPro"/>
</dbReference>
<dbReference type="AlphaFoldDB" id="A0A7Z7LIB1"/>
<dbReference type="InterPro" id="IPR011344">
    <property type="entry name" value="ssDNA-bd"/>
</dbReference>
<protein>
    <recommendedName>
        <fullName evidence="2 3">Single-stranded DNA-binding protein</fullName>
        <shortName evidence="2">SSB</shortName>
    </recommendedName>
</protein>
<proteinExistence type="inferred from homology"/>
<evidence type="ECO:0000256" key="3">
    <source>
        <dbReference type="RuleBase" id="RU000524"/>
    </source>
</evidence>
<evidence type="ECO:0000313" key="5">
    <source>
        <dbReference type="EMBL" id="SSC14229.1"/>
    </source>
</evidence>
<dbReference type="EMBL" id="LS974202">
    <property type="protein sequence ID" value="SSC14229.1"/>
    <property type="molecule type" value="Genomic_DNA"/>
</dbReference>